<dbReference type="EMBL" id="KB320867">
    <property type="protein sequence ID" value="ELW61628.1"/>
    <property type="molecule type" value="Genomic_DNA"/>
</dbReference>
<gene>
    <name evidence="2" type="ORF">TREES_T100009176</name>
</gene>
<proteinExistence type="predicted"/>
<accession>L9KG52</accession>
<organism evidence="2 3">
    <name type="scientific">Tupaia chinensis</name>
    <name type="common">Chinese tree shrew</name>
    <name type="synonym">Tupaia belangeri chinensis</name>
    <dbReference type="NCBI Taxonomy" id="246437"/>
    <lineage>
        <taxon>Eukaryota</taxon>
        <taxon>Metazoa</taxon>
        <taxon>Chordata</taxon>
        <taxon>Craniata</taxon>
        <taxon>Vertebrata</taxon>
        <taxon>Euteleostomi</taxon>
        <taxon>Mammalia</taxon>
        <taxon>Eutheria</taxon>
        <taxon>Euarchontoglires</taxon>
        <taxon>Scandentia</taxon>
        <taxon>Tupaiidae</taxon>
        <taxon>Tupaia</taxon>
    </lineage>
</organism>
<reference evidence="3" key="1">
    <citation type="submission" date="2012-07" db="EMBL/GenBank/DDBJ databases">
        <title>Genome of the Chinese tree shrew, a rising model animal genetically related to primates.</title>
        <authorList>
            <person name="Zhang G."/>
            <person name="Fan Y."/>
            <person name="Yao Y."/>
            <person name="Huang Z."/>
        </authorList>
    </citation>
    <scope>NUCLEOTIDE SEQUENCE [LARGE SCALE GENOMIC DNA]</scope>
</reference>
<feature type="compositionally biased region" description="Low complexity" evidence="1">
    <location>
        <begin position="44"/>
        <end position="58"/>
    </location>
</feature>
<dbReference type="AlphaFoldDB" id="L9KG52"/>
<dbReference type="InParanoid" id="L9KG52"/>
<feature type="compositionally biased region" description="Basic and acidic residues" evidence="1">
    <location>
        <begin position="1"/>
        <end position="15"/>
    </location>
</feature>
<feature type="region of interest" description="Disordered" evidence="1">
    <location>
        <begin position="1"/>
        <end position="126"/>
    </location>
</feature>
<dbReference type="Proteomes" id="UP000011518">
    <property type="component" value="Unassembled WGS sequence"/>
</dbReference>
<evidence type="ECO:0000256" key="1">
    <source>
        <dbReference type="SAM" id="MobiDB-lite"/>
    </source>
</evidence>
<reference evidence="3" key="2">
    <citation type="journal article" date="2013" name="Nat. Commun.">
        <title>Genome of the Chinese tree shrew.</title>
        <authorList>
            <person name="Fan Y."/>
            <person name="Huang Z.Y."/>
            <person name="Cao C.C."/>
            <person name="Chen C.S."/>
            <person name="Chen Y.X."/>
            <person name="Fan D.D."/>
            <person name="He J."/>
            <person name="Hou H.L."/>
            <person name="Hu L."/>
            <person name="Hu X.T."/>
            <person name="Jiang X.T."/>
            <person name="Lai R."/>
            <person name="Lang Y.S."/>
            <person name="Liang B."/>
            <person name="Liao S.G."/>
            <person name="Mu D."/>
            <person name="Ma Y.Y."/>
            <person name="Niu Y.Y."/>
            <person name="Sun X.Q."/>
            <person name="Xia J.Q."/>
            <person name="Xiao J."/>
            <person name="Xiong Z.Q."/>
            <person name="Xu L."/>
            <person name="Yang L."/>
            <person name="Zhang Y."/>
            <person name="Zhao W."/>
            <person name="Zhao X.D."/>
            <person name="Zheng Y.T."/>
            <person name="Zhou J.M."/>
            <person name="Zhu Y.B."/>
            <person name="Zhang G.J."/>
            <person name="Wang J."/>
            <person name="Yao Y.G."/>
        </authorList>
    </citation>
    <scope>NUCLEOTIDE SEQUENCE [LARGE SCALE GENOMIC DNA]</scope>
</reference>
<evidence type="ECO:0000313" key="2">
    <source>
        <dbReference type="EMBL" id="ELW61628.1"/>
    </source>
</evidence>
<sequence length="164" mass="16991">MSGDVRLHRYRDTRSSDSPFHSQPPHPAAQPPGALTSKVAGPGSPNSSLPPSLELSPPVWLGKETKRRQSLTSAREATAALRKKPPQSGTSGVSPIAGLHAAALAQRSRMAPGTGRPPGVRARRSGNFSCAAAREPAPALLSVPAVLSGQSSHCSDLLEARATL</sequence>
<evidence type="ECO:0000313" key="3">
    <source>
        <dbReference type="Proteomes" id="UP000011518"/>
    </source>
</evidence>
<protein>
    <submittedName>
        <fullName evidence="2">Uncharacterized protein</fullName>
    </submittedName>
</protein>
<name>L9KG52_TUPCH</name>
<keyword evidence="3" id="KW-1185">Reference proteome</keyword>